<evidence type="ECO:0000313" key="3">
    <source>
        <dbReference type="EMBL" id="MBP0457844.1"/>
    </source>
</evidence>
<evidence type="ECO:0000259" key="2">
    <source>
        <dbReference type="Pfam" id="PF01575"/>
    </source>
</evidence>
<dbReference type="Gene3D" id="3.10.129.10">
    <property type="entry name" value="Hotdog Thioesterase"/>
    <property type="match status" value="1"/>
</dbReference>
<dbReference type="PANTHER" id="PTHR43841">
    <property type="entry name" value="3-HYDROXYACYL-THIOESTER DEHYDRATASE HTDX-RELATED"/>
    <property type="match status" value="1"/>
</dbReference>
<proteinExistence type="inferred from homology"/>
<name>A0A940M7W9_9ACTN</name>
<keyword evidence="4" id="KW-1185">Reference proteome</keyword>
<dbReference type="EMBL" id="JAGIQL010000029">
    <property type="protein sequence ID" value="MBP0457844.1"/>
    <property type="molecule type" value="Genomic_DNA"/>
</dbReference>
<dbReference type="GO" id="GO:0004312">
    <property type="term" value="F:fatty acid synthase activity"/>
    <property type="evidence" value="ECO:0007669"/>
    <property type="project" value="InterPro"/>
</dbReference>
<dbReference type="SUPFAM" id="SSF54637">
    <property type="entry name" value="Thioesterase/thiol ester dehydrase-isomerase"/>
    <property type="match status" value="1"/>
</dbReference>
<dbReference type="InterPro" id="IPR002539">
    <property type="entry name" value="MaoC-like_dom"/>
</dbReference>
<dbReference type="AlphaFoldDB" id="A0A940M7W9"/>
<dbReference type="InterPro" id="IPR003965">
    <property type="entry name" value="Fatty_acid_synthase"/>
</dbReference>
<dbReference type="RefSeq" id="WP_209339601.1">
    <property type="nucleotide sequence ID" value="NZ_JAGIQL010000029.1"/>
</dbReference>
<dbReference type="GO" id="GO:0005835">
    <property type="term" value="C:fatty acid synthase complex"/>
    <property type="evidence" value="ECO:0007669"/>
    <property type="project" value="InterPro"/>
</dbReference>
<dbReference type="PRINTS" id="PR01483">
    <property type="entry name" value="FASYNTHASE"/>
</dbReference>
<evidence type="ECO:0000256" key="1">
    <source>
        <dbReference type="ARBA" id="ARBA00005254"/>
    </source>
</evidence>
<organism evidence="3 4">
    <name type="scientific">Streptomyces montanisoli</name>
    <dbReference type="NCBI Taxonomy" id="2798581"/>
    <lineage>
        <taxon>Bacteria</taxon>
        <taxon>Bacillati</taxon>
        <taxon>Actinomycetota</taxon>
        <taxon>Actinomycetes</taxon>
        <taxon>Kitasatosporales</taxon>
        <taxon>Streptomycetaceae</taxon>
        <taxon>Streptomyces</taxon>
    </lineage>
</organism>
<comment type="caution">
    <text evidence="3">The sequence shown here is derived from an EMBL/GenBank/DDBJ whole genome shotgun (WGS) entry which is preliminary data.</text>
</comment>
<dbReference type="Pfam" id="PF01575">
    <property type="entry name" value="MaoC_dehydratas"/>
    <property type="match status" value="1"/>
</dbReference>
<gene>
    <name evidence="3" type="ORF">JFN87_10065</name>
</gene>
<evidence type="ECO:0000313" key="4">
    <source>
        <dbReference type="Proteomes" id="UP000670475"/>
    </source>
</evidence>
<protein>
    <submittedName>
        <fullName evidence="3">MaoC family dehydratase</fullName>
    </submittedName>
</protein>
<feature type="domain" description="MaoC-like" evidence="2">
    <location>
        <begin position="20"/>
        <end position="122"/>
    </location>
</feature>
<dbReference type="InterPro" id="IPR029069">
    <property type="entry name" value="HotDog_dom_sf"/>
</dbReference>
<comment type="similarity">
    <text evidence="1">Belongs to the enoyl-CoA hydratase/isomerase family.</text>
</comment>
<dbReference type="Proteomes" id="UP000670475">
    <property type="component" value="Unassembled WGS sequence"/>
</dbReference>
<dbReference type="CDD" id="cd03453">
    <property type="entry name" value="SAV4209_like"/>
    <property type="match status" value="1"/>
</dbReference>
<dbReference type="GO" id="GO:0006633">
    <property type="term" value="P:fatty acid biosynthetic process"/>
    <property type="evidence" value="ECO:0007669"/>
    <property type="project" value="InterPro"/>
</dbReference>
<accession>A0A940M7W9</accession>
<sequence>MTAKIGYDEVEVGTELPAGTFPVTRDTLVRYAGASGDFNPIHWNERFATEVGLPDVIAHGMFTMAEAIRVVTDWTGDPGAVVEYGVRFTKPVVVPNDGRGAVVEVSGKVAEKLADRQVRVDITATSGGQKVLGMARAVVRLG</sequence>
<dbReference type="PANTHER" id="PTHR43841:SF3">
    <property type="entry name" value="(3R)-HYDROXYACYL-ACP DEHYDRATASE SUBUNIT HADB"/>
    <property type="match status" value="1"/>
</dbReference>
<reference evidence="3" key="1">
    <citation type="submission" date="2021-03" db="EMBL/GenBank/DDBJ databases">
        <title>Whole genome sequence of Streptomyces bomunensis MMS17-BM035.</title>
        <authorList>
            <person name="Lee J.H."/>
        </authorList>
    </citation>
    <scope>NUCLEOTIDE SEQUENCE</scope>
    <source>
        <strain evidence="3">MMS17-BM035</strain>
    </source>
</reference>